<feature type="transmembrane region" description="Helical" evidence="13">
    <location>
        <begin position="26"/>
        <end position="49"/>
    </location>
</feature>
<keyword evidence="9" id="KW-1015">Disulfide bond</keyword>
<keyword evidence="4 13" id="KW-0812">Transmembrane</keyword>
<dbReference type="InterPro" id="IPR052921">
    <property type="entry name" value="GPCR1_Superfamily_Member"/>
</dbReference>
<feature type="transmembrane region" description="Helical" evidence="13">
    <location>
        <begin position="61"/>
        <end position="87"/>
    </location>
</feature>
<protein>
    <recommendedName>
        <fullName evidence="14">G-protein coupled receptors family 1 profile domain-containing protein</fullName>
    </recommendedName>
</protein>
<evidence type="ECO:0000313" key="16">
    <source>
        <dbReference type="Proteomes" id="UP000694395"/>
    </source>
</evidence>
<evidence type="ECO:0000256" key="7">
    <source>
        <dbReference type="ARBA" id="ARBA00023040"/>
    </source>
</evidence>
<evidence type="ECO:0000256" key="9">
    <source>
        <dbReference type="ARBA" id="ARBA00023157"/>
    </source>
</evidence>
<keyword evidence="12" id="KW-0807">Transducer</keyword>
<dbReference type="Ensembl" id="ENSOMYT00000096353.2">
    <property type="protein sequence ID" value="ENSOMYP00000088475.2"/>
    <property type="gene ID" value="ENSOMYG00000040890.2"/>
</dbReference>
<dbReference type="PRINTS" id="PR00237">
    <property type="entry name" value="GPCRRHODOPSN"/>
</dbReference>
<dbReference type="FunFam" id="1.20.1070.10:FF:000024">
    <property type="entry name" value="Olfactory receptor"/>
    <property type="match status" value="1"/>
</dbReference>
<dbReference type="SUPFAM" id="SSF81321">
    <property type="entry name" value="Family A G protein-coupled receptor-like"/>
    <property type="match status" value="1"/>
</dbReference>
<feature type="transmembrane region" description="Helical" evidence="13">
    <location>
        <begin position="142"/>
        <end position="164"/>
    </location>
</feature>
<evidence type="ECO:0000256" key="11">
    <source>
        <dbReference type="ARBA" id="ARBA00023180"/>
    </source>
</evidence>
<dbReference type="GO" id="GO:0005549">
    <property type="term" value="F:odorant binding"/>
    <property type="evidence" value="ECO:0007669"/>
    <property type="project" value="TreeGrafter"/>
</dbReference>
<proteinExistence type="predicted"/>
<evidence type="ECO:0000256" key="6">
    <source>
        <dbReference type="ARBA" id="ARBA00022989"/>
    </source>
</evidence>
<keyword evidence="6 13" id="KW-1133">Transmembrane helix</keyword>
<evidence type="ECO:0000259" key="14">
    <source>
        <dbReference type="PROSITE" id="PS50262"/>
    </source>
</evidence>
<dbReference type="GeneTree" id="ENSGT00950000182847"/>
<accession>A0A8C7WE91</accession>
<feature type="transmembrane region" description="Helical" evidence="13">
    <location>
        <begin position="234"/>
        <end position="254"/>
    </location>
</feature>
<organism evidence="15 16">
    <name type="scientific">Oncorhynchus mykiss</name>
    <name type="common">Rainbow trout</name>
    <name type="synonym">Salmo gairdneri</name>
    <dbReference type="NCBI Taxonomy" id="8022"/>
    <lineage>
        <taxon>Eukaryota</taxon>
        <taxon>Metazoa</taxon>
        <taxon>Chordata</taxon>
        <taxon>Craniata</taxon>
        <taxon>Vertebrata</taxon>
        <taxon>Euteleostomi</taxon>
        <taxon>Actinopterygii</taxon>
        <taxon>Neopterygii</taxon>
        <taxon>Teleostei</taxon>
        <taxon>Protacanthopterygii</taxon>
        <taxon>Salmoniformes</taxon>
        <taxon>Salmonidae</taxon>
        <taxon>Salmoninae</taxon>
        <taxon>Oncorhynchus</taxon>
    </lineage>
</organism>
<reference evidence="15" key="3">
    <citation type="submission" date="2025-09" db="UniProtKB">
        <authorList>
            <consortium name="Ensembl"/>
        </authorList>
    </citation>
    <scope>IDENTIFICATION</scope>
</reference>
<evidence type="ECO:0000256" key="1">
    <source>
        <dbReference type="ARBA" id="ARBA00004651"/>
    </source>
</evidence>
<dbReference type="GO" id="GO:0005886">
    <property type="term" value="C:plasma membrane"/>
    <property type="evidence" value="ECO:0007669"/>
    <property type="project" value="UniProtKB-SubCell"/>
</dbReference>
<keyword evidence="16" id="KW-1185">Reference proteome</keyword>
<dbReference type="AlphaFoldDB" id="A0A8C7WE91"/>
<dbReference type="InterPro" id="IPR000725">
    <property type="entry name" value="Olfact_rcpt"/>
</dbReference>
<feature type="transmembrane region" description="Helical" evidence="13">
    <location>
        <begin position="260"/>
        <end position="282"/>
    </location>
</feature>
<feature type="transmembrane region" description="Helical" evidence="13">
    <location>
        <begin position="93"/>
        <end position="121"/>
    </location>
</feature>
<feature type="domain" description="G-protein coupled receptors family 1 profile" evidence="14">
    <location>
        <begin position="42"/>
        <end position="280"/>
    </location>
</feature>
<name>A0A8C7WE91_ONCMY</name>
<reference evidence="15" key="2">
    <citation type="submission" date="2025-08" db="UniProtKB">
        <authorList>
            <consortium name="Ensembl"/>
        </authorList>
    </citation>
    <scope>IDENTIFICATION</scope>
</reference>
<evidence type="ECO:0000313" key="15">
    <source>
        <dbReference type="Ensembl" id="ENSOMYP00000088475.2"/>
    </source>
</evidence>
<evidence type="ECO:0000256" key="3">
    <source>
        <dbReference type="ARBA" id="ARBA00022606"/>
    </source>
</evidence>
<evidence type="ECO:0000256" key="2">
    <source>
        <dbReference type="ARBA" id="ARBA00022475"/>
    </source>
</evidence>
<dbReference type="PANTHER" id="PTHR26451">
    <property type="entry name" value="G_PROTEIN_RECEP_F1_2 DOMAIN-CONTAINING PROTEIN"/>
    <property type="match status" value="1"/>
</dbReference>
<dbReference type="Pfam" id="PF13853">
    <property type="entry name" value="7tm_4"/>
    <property type="match status" value="1"/>
</dbReference>
<dbReference type="Gene3D" id="1.20.1070.10">
    <property type="entry name" value="Rhodopsin 7-helix transmembrane proteins"/>
    <property type="match status" value="1"/>
</dbReference>
<dbReference type="InterPro" id="IPR000276">
    <property type="entry name" value="GPCR_Rhodpsn"/>
</dbReference>
<reference evidence="15" key="1">
    <citation type="submission" date="2020-07" db="EMBL/GenBank/DDBJ databases">
        <title>A long reads based de novo assembly of the rainbow trout Arlee double haploid line genome.</title>
        <authorList>
            <person name="Gao G."/>
            <person name="Palti Y."/>
        </authorList>
    </citation>
    <scope>NUCLEOTIDE SEQUENCE [LARGE SCALE GENOMIC DNA]</scope>
</reference>
<evidence type="ECO:0000256" key="10">
    <source>
        <dbReference type="ARBA" id="ARBA00023170"/>
    </source>
</evidence>
<keyword evidence="8 13" id="KW-0472">Membrane</keyword>
<keyword evidence="3" id="KW-0716">Sensory transduction</keyword>
<dbReference type="PANTHER" id="PTHR26451:SF876">
    <property type="entry name" value="OLFACTORY RECEPTOR 10K2"/>
    <property type="match status" value="1"/>
</dbReference>
<keyword evidence="2" id="KW-1003">Cell membrane</keyword>
<evidence type="ECO:0000256" key="12">
    <source>
        <dbReference type="ARBA" id="ARBA00023224"/>
    </source>
</evidence>
<dbReference type="GO" id="GO:0004984">
    <property type="term" value="F:olfactory receptor activity"/>
    <property type="evidence" value="ECO:0007669"/>
    <property type="project" value="InterPro"/>
</dbReference>
<dbReference type="PROSITE" id="PS50262">
    <property type="entry name" value="G_PROTEIN_RECEP_F1_2"/>
    <property type="match status" value="1"/>
</dbReference>
<dbReference type="PRINTS" id="PR00245">
    <property type="entry name" value="OLFACTORYR"/>
</dbReference>
<evidence type="ECO:0000256" key="13">
    <source>
        <dbReference type="SAM" id="Phobius"/>
    </source>
</evidence>
<keyword evidence="11" id="KW-0325">Glycoprotein</keyword>
<dbReference type="GO" id="GO:0004930">
    <property type="term" value="F:G protein-coupled receptor activity"/>
    <property type="evidence" value="ECO:0007669"/>
    <property type="project" value="UniProtKB-KW"/>
</dbReference>
<evidence type="ECO:0000256" key="5">
    <source>
        <dbReference type="ARBA" id="ARBA00022725"/>
    </source>
</evidence>
<keyword evidence="10" id="KW-0675">Receptor</keyword>
<dbReference type="InterPro" id="IPR017452">
    <property type="entry name" value="GPCR_Rhodpsn_7TM"/>
</dbReference>
<keyword evidence="5" id="KW-0552">Olfaction</keyword>
<feature type="transmembrane region" description="Helical" evidence="13">
    <location>
        <begin position="193"/>
        <end position="214"/>
    </location>
</feature>
<keyword evidence="7" id="KW-0297">G-protein coupled receptor</keyword>
<sequence length="308" mass="34083">MSLGNVSGKIIHQFVIGGFDTLDRPLTVGIVILCIYLLVMLSNVANICFILHDKRLHKPMYLLICNLALVDMLYSSSACPTMIGVLVAGDKAIAYVSCFIQMFVFHLGGVMEMFAISVMAFDRLIAISNPLRYQSILTNVRTLVLTGALWLVACAFVAVMPATVLSLPYCHSTLKYTFCDYAALVRATCVNPILVLHVPFVFIVLSYVCILLALFRITTWEGCVKALKTCTSHLLRVALFLLPFISTYIAAVTFSLHPNARIICLSLASAIPLMLNPVIYVLNTEEIRTGKHKDRRQTVQQQGTEQGN</sequence>
<comment type="subcellular location">
    <subcellularLocation>
        <location evidence="1">Cell membrane</location>
        <topology evidence="1">Multi-pass membrane protein</topology>
    </subcellularLocation>
</comment>
<evidence type="ECO:0000256" key="4">
    <source>
        <dbReference type="ARBA" id="ARBA00022692"/>
    </source>
</evidence>
<dbReference type="Proteomes" id="UP000694395">
    <property type="component" value="Chromosome 27"/>
</dbReference>
<evidence type="ECO:0000256" key="8">
    <source>
        <dbReference type="ARBA" id="ARBA00023136"/>
    </source>
</evidence>